<dbReference type="PROSITE" id="PS51257">
    <property type="entry name" value="PROKAR_LIPOPROTEIN"/>
    <property type="match status" value="1"/>
</dbReference>
<dbReference type="EMBL" id="JAUJEB010000001">
    <property type="protein sequence ID" value="MDN5211544.1"/>
    <property type="molecule type" value="Genomic_DNA"/>
</dbReference>
<proteinExistence type="predicted"/>
<evidence type="ECO:0000313" key="1">
    <source>
        <dbReference type="EMBL" id="MDN5211544.1"/>
    </source>
</evidence>
<organism evidence="1 2">
    <name type="scientific">Agaribacillus aureus</name>
    <dbReference type="NCBI Taxonomy" id="3051825"/>
    <lineage>
        <taxon>Bacteria</taxon>
        <taxon>Pseudomonadati</taxon>
        <taxon>Bacteroidota</taxon>
        <taxon>Cytophagia</taxon>
        <taxon>Cytophagales</taxon>
        <taxon>Splendidivirgaceae</taxon>
        <taxon>Agaribacillus</taxon>
    </lineage>
</organism>
<dbReference type="RefSeq" id="WP_346756876.1">
    <property type="nucleotide sequence ID" value="NZ_JAUJEB010000001.1"/>
</dbReference>
<dbReference type="Proteomes" id="UP001172083">
    <property type="component" value="Unassembled WGS sequence"/>
</dbReference>
<sequence>MKGIIIDMSYFFRFYRSLLCVMVIILVSCDGKPPDLGEFTGKETIYLFEGQSIHDVTGSILFQEKKGGSLLATIQLKNTTEGASHPAVIYFGSVEAPEGVALILEPVDGTSGKGTTEFSELGDSTPLNFEELLIFNGHVKIHTDAGANVGAVLTSTNLGKNSSSNPNIN</sequence>
<name>A0ABT8L1G4_9BACT</name>
<gene>
    <name evidence="1" type="ORF">QQ020_05765</name>
</gene>
<keyword evidence="2" id="KW-1185">Reference proteome</keyword>
<accession>A0ABT8L1G4</accession>
<protein>
    <recommendedName>
        <fullName evidence="3">CHRD domain-containing protein</fullName>
    </recommendedName>
</protein>
<evidence type="ECO:0000313" key="2">
    <source>
        <dbReference type="Proteomes" id="UP001172083"/>
    </source>
</evidence>
<comment type="caution">
    <text evidence="1">The sequence shown here is derived from an EMBL/GenBank/DDBJ whole genome shotgun (WGS) entry which is preliminary data.</text>
</comment>
<reference evidence="1" key="1">
    <citation type="submission" date="2023-06" db="EMBL/GenBank/DDBJ databases">
        <title>Genomic of Agaribacillus aureum.</title>
        <authorList>
            <person name="Wang G."/>
        </authorList>
    </citation>
    <scope>NUCLEOTIDE SEQUENCE</scope>
    <source>
        <strain evidence="1">BMA12</strain>
    </source>
</reference>
<evidence type="ECO:0008006" key="3">
    <source>
        <dbReference type="Google" id="ProtNLM"/>
    </source>
</evidence>